<dbReference type="GO" id="GO:0016491">
    <property type="term" value="F:oxidoreductase activity"/>
    <property type="evidence" value="ECO:0007669"/>
    <property type="project" value="UniProtKB-KW"/>
</dbReference>
<dbReference type="PANTHER" id="PTHR43673:SF2">
    <property type="entry name" value="NITROREDUCTASE"/>
    <property type="match status" value="1"/>
</dbReference>
<keyword evidence="5" id="KW-0560">Oxidoreductase</keyword>
<proteinExistence type="evidence at transcript level"/>
<gene>
    <name evidence="7" type="primary">NRD</name>
</gene>
<dbReference type="PANTHER" id="PTHR43673">
    <property type="entry name" value="NAD(P)H NITROREDUCTASE YDGI-RELATED"/>
    <property type="match status" value="1"/>
</dbReference>
<feature type="domain" description="Nitroreductase" evidence="6">
    <location>
        <begin position="7"/>
        <end position="167"/>
    </location>
</feature>
<name>A0A192ZJH7_9EUKA</name>
<dbReference type="Gene3D" id="3.40.109.10">
    <property type="entry name" value="NADH Oxidase"/>
    <property type="match status" value="1"/>
</dbReference>
<dbReference type="InterPro" id="IPR000415">
    <property type="entry name" value="Nitroreductase-like"/>
</dbReference>
<keyword evidence="3" id="KW-0285">Flavoprotein</keyword>
<evidence type="ECO:0000313" key="7">
    <source>
        <dbReference type="EMBL" id="ANM86866.1"/>
    </source>
</evidence>
<evidence type="ECO:0000259" key="6">
    <source>
        <dbReference type="Pfam" id="PF00881"/>
    </source>
</evidence>
<comment type="similarity">
    <text evidence="2">Belongs to the nitroreductase family.</text>
</comment>
<dbReference type="InterPro" id="IPR029479">
    <property type="entry name" value="Nitroreductase"/>
</dbReference>
<evidence type="ECO:0000256" key="5">
    <source>
        <dbReference type="ARBA" id="ARBA00023002"/>
    </source>
</evidence>
<keyword evidence="4" id="KW-0288">FMN</keyword>
<evidence type="ECO:0000256" key="1">
    <source>
        <dbReference type="ARBA" id="ARBA00001917"/>
    </source>
</evidence>
<evidence type="ECO:0000256" key="3">
    <source>
        <dbReference type="ARBA" id="ARBA00022630"/>
    </source>
</evidence>
<dbReference type="EMBL" id="KT984646">
    <property type="protein sequence ID" value="ANM86866.1"/>
    <property type="molecule type" value="mRNA"/>
</dbReference>
<evidence type="ECO:0000256" key="4">
    <source>
        <dbReference type="ARBA" id="ARBA00022643"/>
    </source>
</evidence>
<dbReference type="Pfam" id="PF00881">
    <property type="entry name" value="Nitroreductase"/>
    <property type="match status" value="1"/>
</dbReference>
<accession>A0A192ZJH7</accession>
<comment type="cofactor">
    <cofactor evidence="1">
        <name>FMN</name>
        <dbReference type="ChEBI" id="CHEBI:58210"/>
    </cofactor>
</comment>
<reference evidence="7" key="1">
    <citation type="journal article" date="2016" name="Mol. Biol. Evol.">
        <title>Novel hydrogenosomes in the microaerophilic jakobid Stygiella incarcerata.</title>
        <authorList>
            <person name="Leger M.M."/>
            <person name="Eme L."/>
            <person name="Hug L.A."/>
            <person name="Roger A.J."/>
        </authorList>
    </citation>
    <scope>NUCLEOTIDE SEQUENCE</scope>
</reference>
<dbReference type="SUPFAM" id="SSF55469">
    <property type="entry name" value="FMN-dependent nitroreductase-like"/>
    <property type="match status" value="1"/>
</dbReference>
<organism evidence="7">
    <name type="scientific">Stygiella incarcerata</name>
    <dbReference type="NCBI Taxonomy" id="1712417"/>
    <lineage>
        <taxon>Eukaryota</taxon>
        <taxon>Discoba</taxon>
        <taxon>Jakobida</taxon>
        <taxon>Andalucina</taxon>
        <taxon>Stygiellidae</taxon>
        <taxon>Stygiella</taxon>
    </lineage>
</organism>
<dbReference type="AlphaFoldDB" id="A0A192ZJH7"/>
<evidence type="ECO:0000256" key="2">
    <source>
        <dbReference type="ARBA" id="ARBA00007118"/>
    </source>
</evidence>
<sequence length="190" mass="21063">MSVSDIIHSRRSNRAFDSSRAVPKEALEKIVNAALLAPSAMNQQPWRIYVSMNDEFLRKVGLLVEEVTAKSYPGILSRKEALGVKEAIFYDAPAVLFITKRKDLPAPVCADIDIGLCLENAILAVYELGLTCVPVALPAMFGKDIINDHLKIDTDKEEFMITLPIGYARPDYEGPTQKALQEGTVVWLDE</sequence>
<protein>
    <submittedName>
        <fullName evidence="7">Nitroreductase family protein</fullName>
    </submittedName>
</protein>